<sequence length="53" mass="5846">MRAVRQPNGLYNLSKLSVWWLRQEGQGVEADAVPPAADDDVRLVKTLAKGPVE</sequence>
<reference evidence="1" key="1">
    <citation type="submission" date="2013-11" db="EMBL/GenBank/DDBJ databases">
        <title>Draft genome sequence of the broad-host-range Rhizobium sp. LPU83 strain, a member of the low-genetic diversity Oregon-like Rhizobium sp. group.</title>
        <authorList>
            <person name="Wibberg D."/>
            <person name="Puehler A."/>
            <person name="Schlueter A."/>
        </authorList>
    </citation>
    <scope>NUCLEOTIDE SEQUENCE [LARGE SCALE GENOMIC DNA]</scope>
    <source>
        <strain evidence="1">LPU83</strain>
    </source>
</reference>
<dbReference type="RefSeq" id="WP_157997360.1">
    <property type="nucleotide sequence ID" value="NZ_ATTO01000107.1"/>
</dbReference>
<dbReference type="AlphaFoldDB" id="W6RIQ5"/>
<keyword evidence="2" id="KW-1185">Reference proteome</keyword>
<proteinExistence type="predicted"/>
<accession>W6RIQ5</accession>
<dbReference type="Proteomes" id="UP000019443">
    <property type="component" value="Chromosome"/>
</dbReference>
<dbReference type="EMBL" id="HG916852">
    <property type="protein sequence ID" value="CDM58738.1"/>
    <property type="molecule type" value="Genomic_DNA"/>
</dbReference>
<dbReference type="HOGENOM" id="CLU_3065546_0_0_5"/>
<evidence type="ECO:0000313" key="1">
    <source>
        <dbReference type="EMBL" id="CDM58738.1"/>
    </source>
</evidence>
<organism evidence="1 2">
    <name type="scientific">Rhizobium favelukesii</name>
    <dbReference type="NCBI Taxonomy" id="348824"/>
    <lineage>
        <taxon>Bacteria</taxon>
        <taxon>Pseudomonadati</taxon>
        <taxon>Pseudomonadota</taxon>
        <taxon>Alphaproteobacteria</taxon>
        <taxon>Hyphomicrobiales</taxon>
        <taxon>Rhizobiaceae</taxon>
        <taxon>Rhizobium/Agrobacterium group</taxon>
        <taxon>Rhizobium</taxon>
    </lineage>
</organism>
<name>W6RIQ5_9HYPH</name>
<evidence type="ECO:0000313" key="2">
    <source>
        <dbReference type="Proteomes" id="UP000019443"/>
    </source>
</evidence>
<dbReference type="PATRIC" id="fig|348824.6.peg.3329"/>
<protein>
    <submittedName>
        <fullName evidence="1">Uncharacterized protein</fullName>
    </submittedName>
</protein>
<dbReference type="KEGG" id="rhl:LPU83_3088"/>
<gene>
    <name evidence="1" type="ORF">LPU83_3088</name>
</gene>